<evidence type="ECO:0000313" key="7">
    <source>
        <dbReference type="Proteomes" id="UP000256304"/>
    </source>
</evidence>
<keyword evidence="3 6" id="KW-0378">Hydrolase</keyword>
<dbReference type="PANTHER" id="PTHR46017">
    <property type="entry name" value="ALPHA-MANNOSIDASE 2C1"/>
    <property type="match status" value="1"/>
</dbReference>
<feature type="domain" description="Glycoside hydrolase family 38 central" evidence="5">
    <location>
        <begin position="306"/>
        <end position="379"/>
    </location>
</feature>
<dbReference type="Pfam" id="PF07748">
    <property type="entry name" value="Glyco_hydro_38C"/>
    <property type="match status" value="1"/>
</dbReference>
<dbReference type="GO" id="GO:0009313">
    <property type="term" value="P:oligosaccharide catabolic process"/>
    <property type="evidence" value="ECO:0007669"/>
    <property type="project" value="TreeGrafter"/>
</dbReference>
<keyword evidence="2" id="KW-0479">Metal-binding</keyword>
<proteinExistence type="inferred from homology"/>
<dbReference type="InterPro" id="IPR011330">
    <property type="entry name" value="Glyco_hydro/deAcase_b/a-brl"/>
</dbReference>
<reference evidence="6 7" key="1">
    <citation type="submission" date="2018-08" db="EMBL/GenBank/DDBJ databases">
        <title>Genomic Encyclopedia of Type Strains, Phase III (KMG-III): the genomes of soil and plant-associated and newly described type strains.</title>
        <authorList>
            <person name="Whitman W."/>
        </authorList>
    </citation>
    <scope>NUCLEOTIDE SEQUENCE [LARGE SCALE GENOMIC DNA]</scope>
    <source>
        <strain evidence="6 7">CGMCC 1.10966</strain>
    </source>
</reference>
<keyword evidence="7" id="KW-1185">Reference proteome</keyword>
<evidence type="ECO:0000256" key="4">
    <source>
        <dbReference type="ARBA" id="ARBA00023295"/>
    </source>
</evidence>
<dbReference type="InterPro" id="IPR028995">
    <property type="entry name" value="Glyco_hydro_57/38_cen_sf"/>
</dbReference>
<evidence type="ECO:0000256" key="1">
    <source>
        <dbReference type="ARBA" id="ARBA00009792"/>
    </source>
</evidence>
<dbReference type="GO" id="GO:0004559">
    <property type="term" value="F:alpha-mannosidase activity"/>
    <property type="evidence" value="ECO:0007669"/>
    <property type="project" value="InterPro"/>
</dbReference>
<dbReference type="GO" id="GO:0006013">
    <property type="term" value="P:mannose metabolic process"/>
    <property type="evidence" value="ECO:0007669"/>
    <property type="project" value="InterPro"/>
</dbReference>
<comment type="similarity">
    <text evidence="1">Belongs to the glycosyl hydrolase 38 family.</text>
</comment>
<dbReference type="SUPFAM" id="SSF88688">
    <property type="entry name" value="Families 57/38 glycoside transferase middle domain"/>
    <property type="match status" value="1"/>
</dbReference>
<dbReference type="PANTHER" id="PTHR46017:SF2">
    <property type="entry name" value="MANNOSYLGLYCERATE HYDROLASE"/>
    <property type="match status" value="1"/>
</dbReference>
<evidence type="ECO:0000259" key="5">
    <source>
        <dbReference type="SMART" id="SM00872"/>
    </source>
</evidence>
<keyword evidence="4" id="KW-0326">Glycosidase</keyword>
<dbReference type="InterPro" id="IPR041147">
    <property type="entry name" value="GH38_C"/>
</dbReference>
<dbReference type="SUPFAM" id="SSF74650">
    <property type="entry name" value="Galactose mutarotase-like"/>
    <property type="match status" value="1"/>
</dbReference>
<dbReference type="Gene3D" id="3.20.110.10">
    <property type="entry name" value="Glycoside hydrolase 38, N terminal domain"/>
    <property type="match status" value="1"/>
</dbReference>
<dbReference type="Pfam" id="PF01074">
    <property type="entry name" value="Glyco_hydro_38N"/>
    <property type="match status" value="1"/>
</dbReference>
<organism evidence="6 7">
    <name type="scientific">Paenibacillus taihuensis</name>
    <dbReference type="NCBI Taxonomy" id="1156355"/>
    <lineage>
        <taxon>Bacteria</taxon>
        <taxon>Bacillati</taxon>
        <taxon>Bacillota</taxon>
        <taxon>Bacilli</taxon>
        <taxon>Bacillales</taxon>
        <taxon>Paenibacillaceae</taxon>
        <taxon>Paenibacillus</taxon>
    </lineage>
</organism>
<dbReference type="Gene3D" id="1.20.1270.50">
    <property type="entry name" value="Glycoside hydrolase family 38, central domain"/>
    <property type="match status" value="1"/>
</dbReference>
<dbReference type="SMART" id="SM00872">
    <property type="entry name" value="Alpha-mann_mid"/>
    <property type="match status" value="1"/>
</dbReference>
<dbReference type="RefSeq" id="WP_116189888.1">
    <property type="nucleotide sequence ID" value="NZ_QTTN01000017.1"/>
</dbReference>
<dbReference type="AlphaFoldDB" id="A0A3D9RRV3"/>
<dbReference type="InterPro" id="IPR015341">
    <property type="entry name" value="Glyco_hydro_38_cen"/>
</dbReference>
<dbReference type="GO" id="GO:0030246">
    <property type="term" value="F:carbohydrate binding"/>
    <property type="evidence" value="ECO:0007669"/>
    <property type="project" value="InterPro"/>
</dbReference>
<evidence type="ECO:0000256" key="3">
    <source>
        <dbReference type="ARBA" id="ARBA00022801"/>
    </source>
</evidence>
<dbReference type="Gene3D" id="2.70.98.30">
    <property type="entry name" value="Golgi alpha-mannosidase II, domain 4"/>
    <property type="match status" value="1"/>
</dbReference>
<dbReference type="Pfam" id="PF09261">
    <property type="entry name" value="Alpha-mann_mid"/>
    <property type="match status" value="1"/>
</dbReference>
<dbReference type="OrthoDB" id="9764050at2"/>
<comment type="caution">
    <text evidence="6">The sequence shown here is derived from an EMBL/GenBank/DDBJ whole genome shotgun (WGS) entry which is preliminary data.</text>
</comment>
<dbReference type="GO" id="GO:0046872">
    <property type="term" value="F:metal ion binding"/>
    <property type="evidence" value="ECO:0007669"/>
    <property type="project" value="UniProtKB-KW"/>
</dbReference>
<dbReference type="InterPro" id="IPR000602">
    <property type="entry name" value="Glyco_hydro_38_N"/>
</dbReference>
<dbReference type="InterPro" id="IPR027291">
    <property type="entry name" value="Glyco_hydro_38_N_sf"/>
</dbReference>
<name>A0A3D9RRV3_9BACL</name>
<evidence type="ECO:0000256" key="2">
    <source>
        <dbReference type="ARBA" id="ARBA00022723"/>
    </source>
</evidence>
<dbReference type="Pfam" id="PF17677">
    <property type="entry name" value="Glyco_hydro38C2"/>
    <property type="match status" value="1"/>
</dbReference>
<sequence length="926" mass="104806">MTTTNQPSIKKVYVVSHTHWDREWYQDYQGFRTRLVYMIDELLDTMEANPDYRYFLMDGQTIVIDDYLEIRPERRELLARFIREGRIGIGPWYVMPDEFLVSGESIIRNFQAGFRQSRSFGVEPVKSGYVTDIFGHNSQFPQILRGFGIDNAVLFRGFHGDGDRAEIEWEGADGSRVLALKLDEDRSYGDFYFFLRWPFVDRDFSYDEGELISRAKGMLKYKQQRATTDVMLGMDGVDHIEIEPKLPWMLEKLNDAEALGGVEFVHATLEQYLEVLREKVEDLQVYKGEQRSPGYNGINNWVLVNVLSSRIHLKQHNQNCERLLEKWAEPWAVFASWVGRAYPRTFLDRAWNFLLQNHPHDSICGCSIDQVHQDMIYRFDQSRLIAQQMLHEQLQYFANHIDPSSVDGDGANLVVIYNPVQEAVDGVIVVEALLPHDSAGGLKSIVLGGSFLQLKDASGQLADCQVVDLKRGSANRFRKYRDIPGAEMVDRMQLAFHGKVPSFGYAAYTLEKVVIPAPAHGDYGMRELVQPRRLLGTMKQAIATWDNGRIRVAVQSNGTIVVTDLQTGRAYPDLLLFEDEADIGEGWNYVAPPVNPIFNSAGCRADISTVADGPLLSIACVELTLNVPKGISHDDTRRLDEKVGLTIRTHLELRKDDPVLRCRTVINNTARNHRLKLLFKTGLQTEQYYASTPFDIVERSTKLPNYSEHLETSPGDAPYNGFVALRDSEAGLALYTKGLYEMSLKQDDTRTVALTLFRSTNKEVLSDGGDGGQLLRELTFEYAIRPFAAASTPLAALWGEREQFAAGLQSVSQRKDDVRYETLQQRSRDLPAVHSFMQVDNAAIRVSALLQAEQEEDGYVLRVFNASEQPEAAVVSFDRPARLAEAVTLDHQLDQQQDGKAVQLLGGKAHISLAPKQIQTIRLSFD</sequence>
<dbReference type="InterPro" id="IPR011013">
    <property type="entry name" value="Gal_mutarotase_sf_dom"/>
</dbReference>
<dbReference type="EMBL" id="QTTN01000017">
    <property type="protein sequence ID" value="REE82640.1"/>
    <property type="molecule type" value="Genomic_DNA"/>
</dbReference>
<gene>
    <name evidence="6" type="ORF">A8990_1174</name>
</gene>
<evidence type="ECO:0000313" key="6">
    <source>
        <dbReference type="EMBL" id="REE82640.1"/>
    </source>
</evidence>
<dbReference type="Proteomes" id="UP000256304">
    <property type="component" value="Unassembled WGS sequence"/>
</dbReference>
<accession>A0A3D9RRV3</accession>
<dbReference type="SUPFAM" id="SSF88713">
    <property type="entry name" value="Glycoside hydrolase/deacetylase"/>
    <property type="match status" value="1"/>
</dbReference>
<protein>
    <submittedName>
        <fullName evidence="6">Alpha-mannosidase/mannosylglycerate hydrolase</fullName>
    </submittedName>
</protein>
<dbReference type="InterPro" id="IPR011682">
    <property type="entry name" value="Glyco_hydro_38_C"/>
</dbReference>
<dbReference type="InterPro" id="IPR037094">
    <property type="entry name" value="Glyco_hydro_38_cen_sf"/>
</dbReference>